<dbReference type="SUPFAM" id="SSF46689">
    <property type="entry name" value="Homeodomain-like"/>
    <property type="match status" value="1"/>
</dbReference>
<gene>
    <name evidence="4" type="ORF">EY666_11120</name>
</gene>
<dbReference type="InterPro" id="IPR050624">
    <property type="entry name" value="HTH-type_Tx_Regulator"/>
</dbReference>
<dbReference type="Gene3D" id="1.10.10.60">
    <property type="entry name" value="Homeodomain-like"/>
    <property type="match status" value="1"/>
</dbReference>
<dbReference type="InterPro" id="IPR023772">
    <property type="entry name" value="DNA-bd_HTH_TetR-type_CS"/>
</dbReference>
<protein>
    <submittedName>
        <fullName evidence="4">TetR/AcrR family transcriptional regulator</fullName>
    </submittedName>
</protein>
<dbReference type="PROSITE" id="PS01081">
    <property type="entry name" value="HTH_TETR_1"/>
    <property type="match status" value="1"/>
</dbReference>
<dbReference type="PANTHER" id="PTHR43479">
    <property type="entry name" value="ACREF/ENVCD OPERON REPRESSOR-RELATED"/>
    <property type="match status" value="1"/>
</dbReference>
<dbReference type="GO" id="GO:0003677">
    <property type="term" value="F:DNA binding"/>
    <property type="evidence" value="ECO:0007669"/>
    <property type="project" value="UniProtKB-UniRule"/>
</dbReference>
<sequence length="198" mass="23236">MDGFERRTEEKKKKVLRAAFDLMNTDTGIENLTIDAVAKKANVGKTSIFKYFGSKEKLIHEVFIRSMDEMGEKAKKIMEKNASFEETLIAMSQNKIDYLEKINKQFYLDLMSYYTKKEDSGFTRMMEAYTKQSFDIMLDLFHRGRKEGKVDLKYSDEFLMLYFQAMIEGISNPQIYEKILPYTAEWTELLVKGIAPRQ</sequence>
<dbReference type="Pfam" id="PF00440">
    <property type="entry name" value="TetR_N"/>
    <property type="match status" value="1"/>
</dbReference>
<dbReference type="PANTHER" id="PTHR43479:SF11">
    <property type="entry name" value="ACREF_ENVCD OPERON REPRESSOR-RELATED"/>
    <property type="match status" value="1"/>
</dbReference>
<evidence type="ECO:0000256" key="2">
    <source>
        <dbReference type="PROSITE-ProRule" id="PRU00335"/>
    </source>
</evidence>
<evidence type="ECO:0000313" key="5">
    <source>
        <dbReference type="Proteomes" id="UP000305511"/>
    </source>
</evidence>
<accession>A0A2Z6BXB3</accession>
<proteinExistence type="predicted"/>
<dbReference type="AlphaFoldDB" id="A0A2Z6BXB3"/>
<dbReference type="Gene3D" id="1.10.357.10">
    <property type="entry name" value="Tetracycline Repressor, domain 2"/>
    <property type="match status" value="1"/>
</dbReference>
<evidence type="ECO:0000313" key="4">
    <source>
        <dbReference type="EMBL" id="TKK83695.1"/>
    </source>
</evidence>
<dbReference type="RefSeq" id="WP_085442989.1">
    <property type="nucleotide sequence ID" value="NZ_AP018539.1"/>
</dbReference>
<dbReference type="PROSITE" id="PS50977">
    <property type="entry name" value="HTH_TETR_2"/>
    <property type="match status" value="1"/>
</dbReference>
<dbReference type="InterPro" id="IPR009057">
    <property type="entry name" value="Homeodomain-like_sf"/>
</dbReference>
<reference evidence="4 5" key="1">
    <citation type="submission" date="2019-02" db="EMBL/GenBank/DDBJ databases">
        <title>Bacteria dissemination in different level of health care in South Africa: the effectiveness of infections prevention and control.</title>
        <authorList>
            <person name="Shobo C."/>
            <person name="Amoako D.G."/>
            <person name="Allam M."/>
            <person name="Ismail A."/>
            <person name="Bester L.A."/>
            <person name="Essack S.Y."/>
        </authorList>
    </citation>
    <scope>NUCLEOTIDE SEQUENCE [LARGE SCALE GENOMIC DNA]</scope>
    <source>
        <strain evidence="4 5">2SIL2</strain>
    </source>
</reference>
<organism evidence="4 5">
    <name type="scientific">Enterococcus faecalis</name>
    <name type="common">Streptococcus faecalis</name>
    <dbReference type="NCBI Taxonomy" id="1351"/>
    <lineage>
        <taxon>Bacteria</taxon>
        <taxon>Bacillati</taxon>
        <taxon>Bacillota</taxon>
        <taxon>Bacilli</taxon>
        <taxon>Lactobacillales</taxon>
        <taxon>Enterococcaceae</taxon>
        <taxon>Enterococcus</taxon>
    </lineage>
</organism>
<feature type="DNA-binding region" description="H-T-H motif" evidence="2">
    <location>
        <begin position="33"/>
        <end position="52"/>
    </location>
</feature>
<dbReference type="EMBL" id="SIYF01000270">
    <property type="protein sequence ID" value="TKK83695.1"/>
    <property type="molecule type" value="Genomic_DNA"/>
</dbReference>
<evidence type="ECO:0000259" key="3">
    <source>
        <dbReference type="PROSITE" id="PS50977"/>
    </source>
</evidence>
<comment type="caution">
    <text evidence="4">The sequence shown here is derived from an EMBL/GenBank/DDBJ whole genome shotgun (WGS) entry which is preliminary data.</text>
</comment>
<feature type="domain" description="HTH tetR-type" evidence="3">
    <location>
        <begin position="9"/>
        <end position="70"/>
    </location>
</feature>
<keyword evidence="1 2" id="KW-0238">DNA-binding</keyword>
<name>A0A2Z6BXB3_ENTFL</name>
<evidence type="ECO:0000256" key="1">
    <source>
        <dbReference type="ARBA" id="ARBA00023125"/>
    </source>
</evidence>
<dbReference type="InterPro" id="IPR001647">
    <property type="entry name" value="HTH_TetR"/>
</dbReference>
<dbReference type="Proteomes" id="UP000305511">
    <property type="component" value="Unassembled WGS sequence"/>
</dbReference>